<reference evidence="5 6" key="1">
    <citation type="journal article" date="2016" name="Mol. Biol. Evol.">
        <title>Comparative Genomics of Early-Diverging Mushroom-Forming Fungi Provides Insights into the Origins of Lignocellulose Decay Capabilities.</title>
        <authorList>
            <person name="Nagy L.G."/>
            <person name="Riley R."/>
            <person name="Tritt A."/>
            <person name="Adam C."/>
            <person name="Daum C."/>
            <person name="Floudas D."/>
            <person name="Sun H."/>
            <person name="Yadav J.S."/>
            <person name="Pangilinan J."/>
            <person name="Larsson K.H."/>
            <person name="Matsuura K."/>
            <person name="Barry K."/>
            <person name="Labutti K."/>
            <person name="Kuo R."/>
            <person name="Ohm R.A."/>
            <person name="Bhattacharya S.S."/>
            <person name="Shirouzu T."/>
            <person name="Yoshinaga Y."/>
            <person name="Martin F.M."/>
            <person name="Grigoriev I.V."/>
            <person name="Hibbett D.S."/>
        </authorList>
    </citation>
    <scope>NUCLEOTIDE SEQUENCE [LARGE SCALE GENOMIC DNA]</scope>
    <source>
        <strain evidence="5 6">HHB12029</strain>
    </source>
</reference>
<keyword evidence="6" id="KW-1185">Reference proteome</keyword>
<accession>A0A165PE60</accession>
<feature type="domain" description="N-acetyltransferase" evidence="4">
    <location>
        <begin position="6"/>
        <end position="165"/>
    </location>
</feature>
<evidence type="ECO:0000256" key="2">
    <source>
        <dbReference type="ARBA" id="ARBA00022679"/>
    </source>
</evidence>
<comment type="similarity">
    <text evidence="1">Belongs to the acetyltransferase family.</text>
</comment>
<dbReference type="FunFam" id="3.40.630.30:FF:000064">
    <property type="entry name" value="GNAT family acetyltransferase"/>
    <property type="match status" value="1"/>
</dbReference>
<dbReference type="Pfam" id="PF00583">
    <property type="entry name" value="Acetyltransf_1"/>
    <property type="match status" value="1"/>
</dbReference>
<dbReference type="PANTHER" id="PTHR10545:SF29">
    <property type="entry name" value="GH14572P-RELATED"/>
    <property type="match status" value="1"/>
</dbReference>
<dbReference type="FunCoup" id="A0A165PE60">
    <property type="interactions" value="76"/>
</dbReference>
<evidence type="ECO:0000259" key="4">
    <source>
        <dbReference type="PROSITE" id="PS51186"/>
    </source>
</evidence>
<dbReference type="InParanoid" id="A0A165PE60"/>
<dbReference type="STRING" id="1314781.A0A165PE60"/>
<name>A0A165PE60_EXIGL</name>
<dbReference type="AlphaFoldDB" id="A0A165PE60"/>
<dbReference type="PANTHER" id="PTHR10545">
    <property type="entry name" value="DIAMINE N-ACETYLTRANSFERASE"/>
    <property type="match status" value="1"/>
</dbReference>
<dbReference type="CDD" id="cd04301">
    <property type="entry name" value="NAT_SF"/>
    <property type="match status" value="1"/>
</dbReference>
<gene>
    <name evidence="5" type="ORF">EXIGLDRAFT_760268</name>
</gene>
<evidence type="ECO:0000313" key="5">
    <source>
        <dbReference type="EMBL" id="KZW02045.1"/>
    </source>
</evidence>
<dbReference type="OrthoDB" id="7305308at2759"/>
<keyword evidence="2 5" id="KW-0808">Transferase</keyword>
<evidence type="ECO:0000256" key="1">
    <source>
        <dbReference type="ARBA" id="ARBA00008694"/>
    </source>
</evidence>
<evidence type="ECO:0000256" key="3">
    <source>
        <dbReference type="ARBA" id="ARBA00023315"/>
    </source>
</evidence>
<dbReference type="Gene3D" id="3.40.630.30">
    <property type="match status" value="1"/>
</dbReference>
<sequence length="169" mass="19162">MAQQIWHIRKAKVEDIDAILGLIIDLADYEHARDSAQATPELIRKNLFEKQFAHAFLAFTGTAEAPGHAVGLALWFFNFSTWTGKPGIYLEDLFVTPEARGWGIGKALFGELGKEAEANDCSRIDWSVLKWNQPSIDFYEKVLGAEAMSEWQGMRLTTEGIKRLEKFRK</sequence>
<proteinExistence type="inferred from homology"/>
<evidence type="ECO:0000313" key="6">
    <source>
        <dbReference type="Proteomes" id="UP000077266"/>
    </source>
</evidence>
<dbReference type="InterPro" id="IPR000182">
    <property type="entry name" value="GNAT_dom"/>
</dbReference>
<dbReference type="SUPFAM" id="SSF55729">
    <property type="entry name" value="Acyl-CoA N-acyltransferases (Nat)"/>
    <property type="match status" value="1"/>
</dbReference>
<keyword evidence="3 5" id="KW-0012">Acyltransferase</keyword>
<dbReference type="EMBL" id="KV425890">
    <property type="protein sequence ID" value="KZW02045.1"/>
    <property type="molecule type" value="Genomic_DNA"/>
</dbReference>
<dbReference type="InterPro" id="IPR016181">
    <property type="entry name" value="Acyl_CoA_acyltransferase"/>
</dbReference>
<protein>
    <submittedName>
        <fullName evidence="5">Acyl-CoA N-acyltransferase</fullName>
    </submittedName>
</protein>
<dbReference type="InterPro" id="IPR051016">
    <property type="entry name" value="Diverse_Substrate_AcTransf"/>
</dbReference>
<dbReference type="GO" id="GO:0008080">
    <property type="term" value="F:N-acetyltransferase activity"/>
    <property type="evidence" value="ECO:0007669"/>
    <property type="project" value="TreeGrafter"/>
</dbReference>
<dbReference type="PROSITE" id="PS51186">
    <property type="entry name" value="GNAT"/>
    <property type="match status" value="1"/>
</dbReference>
<organism evidence="5 6">
    <name type="scientific">Exidia glandulosa HHB12029</name>
    <dbReference type="NCBI Taxonomy" id="1314781"/>
    <lineage>
        <taxon>Eukaryota</taxon>
        <taxon>Fungi</taxon>
        <taxon>Dikarya</taxon>
        <taxon>Basidiomycota</taxon>
        <taxon>Agaricomycotina</taxon>
        <taxon>Agaricomycetes</taxon>
        <taxon>Auriculariales</taxon>
        <taxon>Exidiaceae</taxon>
        <taxon>Exidia</taxon>
    </lineage>
</organism>
<dbReference type="Proteomes" id="UP000077266">
    <property type="component" value="Unassembled WGS sequence"/>
</dbReference>